<feature type="compositionally biased region" description="Basic and acidic residues" evidence="1">
    <location>
        <begin position="73"/>
        <end position="96"/>
    </location>
</feature>
<protein>
    <recommendedName>
        <fullName evidence="4">HNH endonuclease</fullName>
    </recommendedName>
</protein>
<name>A0ABW2S310_9NOCA</name>
<feature type="region of interest" description="Disordered" evidence="1">
    <location>
        <begin position="45"/>
        <end position="122"/>
    </location>
</feature>
<sequence>MTRTTTERGLGWAHQQQRDRLLRAHHDGTPCWWCDRPMYRDRTLNFDHDPTGKDPNSGALAADHSHARTHGGTKADRMLHGRCNKERGDGSRDHLRPAVTGQPIEDAKTTHEALGTRAMPWP</sequence>
<evidence type="ECO:0000256" key="1">
    <source>
        <dbReference type="SAM" id="MobiDB-lite"/>
    </source>
</evidence>
<evidence type="ECO:0000313" key="2">
    <source>
        <dbReference type="EMBL" id="MFC7450538.1"/>
    </source>
</evidence>
<proteinExistence type="predicted"/>
<comment type="caution">
    <text evidence="2">The sequence shown here is derived from an EMBL/GenBank/DDBJ whole genome shotgun (WGS) entry which is preliminary data.</text>
</comment>
<reference evidence="3" key="1">
    <citation type="journal article" date="2019" name="Int. J. Syst. Evol. Microbiol.">
        <title>The Global Catalogue of Microorganisms (GCM) 10K type strain sequencing project: providing services to taxonomists for standard genome sequencing and annotation.</title>
        <authorList>
            <consortium name="The Broad Institute Genomics Platform"/>
            <consortium name="The Broad Institute Genome Sequencing Center for Infectious Disease"/>
            <person name="Wu L."/>
            <person name="Ma J."/>
        </authorList>
    </citation>
    <scope>NUCLEOTIDE SEQUENCE [LARGE SCALE GENOMIC DNA]</scope>
    <source>
        <strain evidence="3">ICMP 19430</strain>
    </source>
</reference>
<evidence type="ECO:0008006" key="4">
    <source>
        <dbReference type="Google" id="ProtNLM"/>
    </source>
</evidence>
<accession>A0ABW2S310</accession>
<gene>
    <name evidence="2" type="ORF">ACFQS9_21810</name>
</gene>
<organism evidence="2 3">
    <name type="scientific">Rhodococcus daqingensis</name>
    <dbReference type="NCBI Taxonomy" id="2479363"/>
    <lineage>
        <taxon>Bacteria</taxon>
        <taxon>Bacillati</taxon>
        <taxon>Actinomycetota</taxon>
        <taxon>Actinomycetes</taxon>
        <taxon>Mycobacteriales</taxon>
        <taxon>Nocardiaceae</taxon>
        <taxon>Rhodococcus</taxon>
    </lineage>
</organism>
<dbReference type="Proteomes" id="UP001596484">
    <property type="component" value="Unassembled WGS sequence"/>
</dbReference>
<keyword evidence="3" id="KW-1185">Reference proteome</keyword>
<dbReference type="RefSeq" id="WP_378408570.1">
    <property type="nucleotide sequence ID" value="NZ_JBHTCS010000026.1"/>
</dbReference>
<evidence type="ECO:0000313" key="3">
    <source>
        <dbReference type="Proteomes" id="UP001596484"/>
    </source>
</evidence>
<dbReference type="EMBL" id="JBHTCS010000026">
    <property type="protein sequence ID" value="MFC7450538.1"/>
    <property type="molecule type" value="Genomic_DNA"/>
</dbReference>